<dbReference type="EMBL" id="JBHSKF010000009">
    <property type="protein sequence ID" value="MFC5288922.1"/>
    <property type="molecule type" value="Genomic_DNA"/>
</dbReference>
<gene>
    <name evidence="2" type="ORF">ACFPM7_17865</name>
</gene>
<dbReference type="SUPFAM" id="SSF141673">
    <property type="entry name" value="MOSC N-terminal domain-like"/>
    <property type="match status" value="1"/>
</dbReference>
<comment type="caution">
    <text evidence="2">The sequence shown here is derived from an EMBL/GenBank/DDBJ whole genome shotgun (WGS) entry which is preliminary data.</text>
</comment>
<dbReference type="Proteomes" id="UP001596157">
    <property type="component" value="Unassembled WGS sequence"/>
</dbReference>
<dbReference type="Pfam" id="PF03476">
    <property type="entry name" value="MOSC_N"/>
    <property type="match status" value="1"/>
</dbReference>
<dbReference type="InterPro" id="IPR005302">
    <property type="entry name" value="MoCF_Sase_C"/>
</dbReference>
<dbReference type="RefSeq" id="WP_378248773.1">
    <property type="nucleotide sequence ID" value="NZ_JBHSKF010000009.1"/>
</dbReference>
<proteinExistence type="predicted"/>
<dbReference type="PANTHER" id="PTHR14237:SF19">
    <property type="entry name" value="MITOCHONDRIAL AMIDOXIME REDUCING COMPONENT 1"/>
    <property type="match status" value="1"/>
</dbReference>
<dbReference type="InterPro" id="IPR011037">
    <property type="entry name" value="Pyrv_Knase-like_insert_dom_sf"/>
</dbReference>
<keyword evidence="3" id="KW-1185">Reference proteome</keyword>
<name>A0ABW0EQ13_9PSEU</name>
<dbReference type="PANTHER" id="PTHR14237">
    <property type="entry name" value="MOLYBDOPTERIN COFACTOR SULFURASE MOSC"/>
    <property type="match status" value="1"/>
</dbReference>
<organism evidence="2 3">
    <name type="scientific">Actinokineospora guangxiensis</name>
    <dbReference type="NCBI Taxonomy" id="1490288"/>
    <lineage>
        <taxon>Bacteria</taxon>
        <taxon>Bacillati</taxon>
        <taxon>Actinomycetota</taxon>
        <taxon>Actinomycetes</taxon>
        <taxon>Pseudonocardiales</taxon>
        <taxon>Pseudonocardiaceae</taxon>
        <taxon>Actinokineospora</taxon>
    </lineage>
</organism>
<sequence>MGTVVEIFSYPVKGCAGVSLTRADVTPAGLRHDREFMVTGLDGVFRSQRRSPRLALIRPEVVGDVLLLRATGVEEQAIPIHPDGPRRPVTLFSAPFTAVDQGDAAAGWLSEVLGAPSRLVRVPPDHARVVDGATPGTSGWADSAAVHLLTRSSLADLAARVDEPLPLSRFRPNIVVDDLGAPYAEDDLRAVRIGSVGLAFCKHAIRCAVTLVDQDTGVRAGPEPLRALAAYRRHPDGGVAFGTKFSVVAPGALAVGDVVSRTCREAPPAGSASR</sequence>
<dbReference type="SUPFAM" id="SSF50800">
    <property type="entry name" value="PK beta-barrel domain-like"/>
    <property type="match status" value="1"/>
</dbReference>
<evidence type="ECO:0000313" key="2">
    <source>
        <dbReference type="EMBL" id="MFC5288922.1"/>
    </source>
</evidence>
<reference evidence="3" key="1">
    <citation type="journal article" date="2019" name="Int. J. Syst. Evol. Microbiol.">
        <title>The Global Catalogue of Microorganisms (GCM) 10K type strain sequencing project: providing services to taxonomists for standard genome sequencing and annotation.</title>
        <authorList>
            <consortium name="The Broad Institute Genomics Platform"/>
            <consortium name="The Broad Institute Genome Sequencing Center for Infectious Disease"/>
            <person name="Wu L."/>
            <person name="Ma J."/>
        </authorList>
    </citation>
    <scope>NUCLEOTIDE SEQUENCE [LARGE SCALE GENOMIC DNA]</scope>
    <source>
        <strain evidence="3">CCUG 59778</strain>
    </source>
</reference>
<feature type="domain" description="MOSC" evidence="1">
    <location>
        <begin position="117"/>
        <end position="262"/>
    </location>
</feature>
<evidence type="ECO:0000313" key="3">
    <source>
        <dbReference type="Proteomes" id="UP001596157"/>
    </source>
</evidence>
<dbReference type="InterPro" id="IPR005303">
    <property type="entry name" value="MOCOS_middle"/>
</dbReference>
<protein>
    <submittedName>
        <fullName evidence="2">MOSC domain-containing protein</fullName>
    </submittedName>
</protein>
<accession>A0ABW0EQ13</accession>
<dbReference type="PROSITE" id="PS51340">
    <property type="entry name" value="MOSC"/>
    <property type="match status" value="1"/>
</dbReference>
<evidence type="ECO:0000259" key="1">
    <source>
        <dbReference type="PROSITE" id="PS51340"/>
    </source>
</evidence>
<dbReference type="Pfam" id="PF03473">
    <property type="entry name" value="MOSC"/>
    <property type="match status" value="1"/>
</dbReference>